<dbReference type="AlphaFoldDB" id="A0A4Q9RBY4"/>
<keyword evidence="4" id="KW-1185">Reference proteome</keyword>
<evidence type="ECO:0000313" key="4">
    <source>
        <dbReference type="Proteomes" id="UP000292639"/>
    </source>
</evidence>
<dbReference type="PRINTS" id="PR00081">
    <property type="entry name" value="GDHRDH"/>
</dbReference>
<dbReference type="PROSITE" id="PS00061">
    <property type="entry name" value="ADH_SHORT"/>
    <property type="match status" value="1"/>
</dbReference>
<dbReference type="PRINTS" id="PR00080">
    <property type="entry name" value="SDRFAMILY"/>
</dbReference>
<dbReference type="Gene3D" id="3.40.50.720">
    <property type="entry name" value="NAD(P)-binding Rossmann-like Domain"/>
    <property type="match status" value="1"/>
</dbReference>
<dbReference type="InterPro" id="IPR036291">
    <property type="entry name" value="NAD(P)-bd_dom_sf"/>
</dbReference>
<dbReference type="InterPro" id="IPR020904">
    <property type="entry name" value="Sc_DH/Rdtase_CS"/>
</dbReference>
<protein>
    <recommendedName>
        <fullName evidence="5">SDR family oxidoreductase</fullName>
    </recommendedName>
</protein>
<comment type="caution">
    <text evidence="3">The sequence shown here is derived from an EMBL/GenBank/DDBJ whole genome shotgun (WGS) entry which is preliminary data.</text>
</comment>
<accession>A0A4Q9RBY4</accession>
<dbReference type="GO" id="GO:0016616">
    <property type="term" value="F:oxidoreductase activity, acting on the CH-OH group of donors, NAD or NADP as acceptor"/>
    <property type="evidence" value="ECO:0007669"/>
    <property type="project" value="TreeGrafter"/>
</dbReference>
<evidence type="ECO:0000256" key="2">
    <source>
        <dbReference type="SAM" id="SignalP"/>
    </source>
</evidence>
<keyword evidence="2" id="KW-0732">Signal</keyword>
<comment type="similarity">
    <text evidence="1">Belongs to the short-chain dehydrogenases/reductases (SDR) family.</text>
</comment>
<organism evidence="3 4">
    <name type="scientific">Stutzerimonas kirkiae</name>
    <dbReference type="NCBI Taxonomy" id="2211392"/>
    <lineage>
        <taxon>Bacteria</taxon>
        <taxon>Pseudomonadati</taxon>
        <taxon>Pseudomonadota</taxon>
        <taxon>Gammaproteobacteria</taxon>
        <taxon>Pseudomonadales</taxon>
        <taxon>Pseudomonadaceae</taxon>
        <taxon>Stutzerimonas</taxon>
    </lineage>
</organism>
<dbReference type="Pfam" id="PF13561">
    <property type="entry name" value="adh_short_C2"/>
    <property type="match status" value="1"/>
</dbReference>
<reference evidence="3 4" key="1">
    <citation type="submission" date="2018-06" db="EMBL/GenBank/DDBJ databases">
        <title>Three novel Pseudomonas species isolated from symptomatic oak.</title>
        <authorList>
            <person name="Bueno-Gonzalez V."/>
            <person name="Brady C."/>
        </authorList>
    </citation>
    <scope>NUCLEOTIDE SEQUENCE [LARGE SCALE GENOMIC DNA]</scope>
    <source>
        <strain evidence="3 4">P17C</strain>
    </source>
</reference>
<gene>
    <name evidence="3" type="ORF">DNJ96_04895</name>
</gene>
<name>A0A4Q9RBY4_9GAMM</name>
<evidence type="ECO:0008006" key="5">
    <source>
        <dbReference type="Google" id="ProtNLM"/>
    </source>
</evidence>
<dbReference type="EMBL" id="QJUP01000004">
    <property type="protein sequence ID" value="TBU98578.1"/>
    <property type="molecule type" value="Genomic_DNA"/>
</dbReference>
<dbReference type="OrthoDB" id="9803333at2"/>
<evidence type="ECO:0000256" key="1">
    <source>
        <dbReference type="ARBA" id="ARBA00006484"/>
    </source>
</evidence>
<dbReference type="PANTHER" id="PTHR42760">
    <property type="entry name" value="SHORT-CHAIN DEHYDROGENASES/REDUCTASES FAMILY MEMBER"/>
    <property type="match status" value="1"/>
</dbReference>
<dbReference type="FunFam" id="3.40.50.720:FF:000084">
    <property type="entry name" value="Short-chain dehydrogenase reductase"/>
    <property type="match status" value="1"/>
</dbReference>
<dbReference type="Proteomes" id="UP000292639">
    <property type="component" value="Unassembled WGS sequence"/>
</dbReference>
<sequence length="239" mass="24549">MKYPIRRVLVTGAASGIGRAVAAAFVAEGAQVLGWDLSTDDAAQGVAMHAVDIRDRASVQAAAASLERLDVLVNCAGIARRGHAAQLSEADWRAVIDTNLSGTFFCCQAAFAALAASGDGLIINLASFVAQRSGPGRASYAASKAGVLALTEVLALDFAEHGIRALAVSPGYTRTAMVERALAAGRLDEQRLLAKIPLGRLARPEEIAGAIVALAGPAFKYANGSDFVLDGGTMANGVE</sequence>
<evidence type="ECO:0000313" key="3">
    <source>
        <dbReference type="EMBL" id="TBU98578.1"/>
    </source>
</evidence>
<proteinExistence type="inferred from homology"/>
<dbReference type="PANTHER" id="PTHR42760:SF123">
    <property type="entry name" value="OXIDOREDUCTASE"/>
    <property type="match status" value="1"/>
</dbReference>
<dbReference type="RefSeq" id="WP_131183730.1">
    <property type="nucleotide sequence ID" value="NZ_QJUO01000006.1"/>
</dbReference>
<feature type="chain" id="PRO_5020718700" description="SDR family oxidoreductase" evidence="2">
    <location>
        <begin position="23"/>
        <end position="239"/>
    </location>
</feature>
<dbReference type="InterPro" id="IPR002347">
    <property type="entry name" value="SDR_fam"/>
</dbReference>
<dbReference type="GO" id="GO:0030497">
    <property type="term" value="P:fatty acid elongation"/>
    <property type="evidence" value="ECO:0007669"/>
    <property type="project" value="TreeGrafter"/>
</dbReference>
<feature type="signal peptide" evidence="2">
    <location>
        <begin position="1"/>
        <end position="22"/>
    </location>
</feature>
<dbReference type="SUPFAM" id="SSF51735">
    <property type="entry name" value="NAD(P)-binding Rossmann-fold domains"/>
    <property type="match status" value="1"/>
</dbReference>